<reference evidence="2" key="1">
    <citation type="submission" date="2021-01" db="EMBL/GenBank/DDBJ databases">
        <title>Active Sulfur Cycling in an Early Earth Analoge.</title>
        <authorList>
            <person name="Hahn C.R."/>
            <person name="Youssef N.H."/>
            <person name="Elshahed M."/>
        </authorList>
    </citation>
    <scope>NUCLEOTIDE SEQUENCE</scope>
    <source>
        <strain evidence="2">Zod_Metabat.1151</strain>
    </source>
</reference>
<dbReference type="InterPro" id="IPR001173">
    <property type="entry name" value="Glyco_trans_2-like"/>
</dbReference>
<dbReference type="InterPro" id="IPR050834">
    <property type="entry name" value="Glycosyltransf_2"/>
</dbReference>
<protein>
    <submittedName>
        <fullName evidence="2">Glycosyltransferase</fullName>
    </submittedName>
</protein>
<dbReference type="SUPFAM" id="SSF53448">
    <property type="entry name" value="Nucleotide-diphospho-sugar transferases"/>
    <property type="match status" value="1"/>
</dbReference>
<accession>A0A939C8H8</accession>
<dbReference type="Gene3D" id="3.90.550.10">
    <property type="entry name" value="Spore Coat Polysaccharide Biosynthesis Protein SpsA, Chain A"/>
    <property type="match status" value="1"/>
</dbReference>
<evidence type="ECO:0000313" key="3">
    <source>
        <dbReference type="Proteomes" id="UP000809243"/>
    </source>
</evidence>
<evidence type="ECO:0000313" key="2">
    <source>
        <dbReference type="EMBL" id="MBN2066947.1"/>
    </source>
</evidence>
<proteinExistence type="predicted"/>
<dbReference type="InterPro" id="IPR029044">
    <property type="entry name" value="Nucleotide-diphossugar_trans"/>
</dbReference>
<dbReference type="Proteomes" id="UP000809243">
    <property type="component" value="Unassembled WGS sequence"/>
</dbReference>
<feature type="domain" description="Glycosyltransferase 2-like" evidence="1">
    <location>
        <begin position="21"/>
        <end position="172"/>
    </location>
</feature>
<dbReference type="AlphaFoldDB" id="A0A939C8H8"/>
<dbReference type="PANTHER" id="PTHR43685">
    <property type="entry name" value="GLYCOSYLTRANSFERASE"/>
    <property type="match status" value="1"/>
</dbReference>
<dbReference type="Pfam" id="PF00535">
    <property type="entry name" value="Glycos_transf_2"/>
    <property type="match status" value="1"/>
</dbReference>
<comment type="caution">
    <text evidence="2">The sequence shown here is derived from an EMBL/GenBank/DDBJ whole genome shotgun (WGS) entry which is preliminary data.</text>
</comment>
<dbReference type="EMBL" id="JAFGDB010000007">
    <property type="protein sequence ID" value="MBN2066947.1"/>
    <property type="molecule type" value="Genomic_DNA"/>
</dbReference>
<dbReference type="PANTHER" id="PTHR43685:SF2">
    <property type="entry name" value="GLYCOSYLTRANSFERASE 2-LIKE DOMAIN-CONTAINING PROTEIN"/>
    <property type="match status" value="1"/>
</dbReference>
<sequence length="305" mass="34095">MIPEKKGWEKGCGEKEMLDFSVVIPARNAEKTIGRCIETALAQNYKGKYEVIVVDNDSKDATAEAIKKFPVKYLFCKKKGAGAARNLGVKNAKGKTIAFLDSDRFPEKNWLEEAGKFFKKNKGNIAAGKIKLEQNTLVKKTLMEIKMDQKLFAETGFGLTCNMFIKKKTFQKLGGFDERLAVTSEDLEFGERAFSIGEKTAYLEHAVVKYKPRQLHLYFKNEFRRGRALAQLNFLRKKALDCRHERIDRGALIAKKFLGGKGKGAVEIGMFLAIALGTKAACYAGQAFETALLAADSRRRAKLLG</sequence>
<organism evidence="2 3">
    <name type="scientific">Candidatus Iainarchaeum sp</name>
    <dbReference type="NCBI Taxonomy" id="3101447"/>
    <lineage>
        <taxon>Archaea</taxon>
        <taxon>Candidatus Iainarchaeota</taxon>
        <taxon>Candidatus Iainarchaeia</taxon>
        <taxon>Candidatus Iainarchaeales</taxon>
        <taxon>Candidatus Iainarchaeaceae</taxon>
        <taxon>Candidatus Iainarchaeum</taxon>
    </lineage>
</organism>
<gene>
    <name evidence="2" type="ORF">JW744_00585</name>
</gene>
<evidence type="ECO:0000259" key="1">
    <source>
        <dbReference type="Pfam" id="PF00535"/>
    </source>
</evidence>
<name>A0A939C8H8_9ARCH</name>